<comment type="caution">
    <text evidence="2">The sequence shown here is derived from an EMBL/GenBank/DDBJ whole genome shotgun (WGS) entry which is preliminary data.</text>
</comment>
<protein>
    <submittedName>
        <fullName evidence="2">Uncharacterized protein</fullName>
    </submittedName>
</protein>
<dbReference type="EMBL" id="JAOYFB010000003">
    <property type="protein sequence ID" value="KAK4009722.1"/>
    <property type="molecule type" value="Genomic_DNA"/>
</dbReference>
<organism evidence="2 3">
    <name type="scientific">Daphnia magna</name>
    <dbReference type="NCBI Taxonomy" id="35525"/>
    <lineage>
        <taxon>Eukaryota</taxon>
        <taxon>Metazoa</taxon>
        <taxon>Ecdysozoa</taxon>
        <taxon>Arthropoda</taxon>
        <taxon>Crustacea</taxon>
        <taxon>Branchiopoda</taxon>
        <taxon>Diplostraca</taxon>
        <taxon>Cladocera</taxon>
        <taxon>Anomopoda</taxon>
        <taxon>Daphniidae</taxon>
        <taxon>Daphnia</taxon>
    </lineage>
</organism>
<name>A0ABQ9ZA09_9CRUS</name>
<accession>A0ABQ9ZA09</accession>
<gene>
    <name evidence="2" type="ORF">OUZ56_018868</name>
</gene>
<reference evidence="2 3" key="1">
    <citation type="journal article" date="2023" name="Nucleic Acids Res.">
        <title>The hologenome of Daphnia magna reveals possible DNA methylation and microbiome-mediated evolution of the host genome.</title>
        <authorList>
            <person name="Chaturvedi A."/>
            <person name="Li X."/>
            <person name="Dhandapani V."/>
            <person name="Marshall H."/>
            <person name="Kissane S."/>
            <person name="Cuenca-Cambronero M."/>
            <person name="Asole G."/>
            <person name="Calvet F."/>
            <person name="Ruiz-Romero M."/>
            <person name="Marangio P."/>
            <person name="Guigo R."/>
            <person name="Rago D."/>
            <person name="Mirbahai L."/>
            <person name="Eastwood N."/>
            <person name="Colbourne J.K."/>
            <person name="Zhou J."/>
            <person name="Mallon E."/>
            <person name="Orsini L."/>
        </authorList>
    </citation>
    <scope>NUCLEOTIDE SEQUENCE [LARGE SCALE GENOMIC DNA]</scope>
    <source>
        <strain evidence="2">LRV0_1</strain>
    </source>
</reference>
<sequence>MAVFGECLNAFCRSRNVAQPSIQQLIGLIQVSRKARAADFRKERNISATNRKTSESSSSFSIDGVELEMGISAAIDHQISVFERAVVAFKIPVRLGPEGERIEENSGSGGEDDRRRKANDNSSATPMHKRSRQSIRPFLASMLVRPRTLSRVCTLHARVNHYTFFVGWFSEMLFAAAPRFDDADADEDVSSAATDVGTFFFVFKDFPFNPFVKNRDL</sequence>
<feature type="region of interest" description="Disordered" evidence="1">
    <location>
        <begin position="99"/>
        <end position="132"/>
    </location>
</feature>
<dbReference type="Proteomes" id="UP001234178">
    <property type="component" value="Unassembled WGS sequence"/>
</dbReference>
<keyword evidence="3" id="KW-1185">Reference proteome</keyword>
<proteinExistence type="predicted"/>
<evidence type="ECO:0000313" key="2">
    <source>
        <dbReference type="EMBL" id="KAK4009722.1"/>
    </source>
</evidence>
<evidence type="ECO:0000256" key="1">
    <source>
        <dbReference type="SAM" id="MobiDB-lite"/>
    </source>
</evidence>
<evidence type="ECO:0000313" key="3">
    <source>
        <dbReference type="Proteomes" id="UP001234178"/>
    </source>
</evidence>